<evidence type="ECO:0000313" key="1">
    <source>
        <dbReference type="EMBL" id="RZC73649.1"/>
    </source>
</evidence>
<dbReference type="AlphaFoldDB" id="A0A4Y7KNX8"/>
<accession>A0A4Y7KNX8</accession>
<gene>
    <name evidence="1" type="ORF">C5167_049129</name>
</gene>
<reference evidence="1 2" key="1">
    <citation type="journal article" date="2018" name="Science">
        <title>The opium poppy genome and morphinan production.</title>
        <authorList>
            <person name="Guo L."/>
            <person name="Winzer T."/>
            <person name="Yang X."/>
            <person name="Li Y."/>
            <person name="Ning Z."/>
            <person name="He Z."/>
            <person name="Teodor R."/>
            <person name="Lu Y."/>
            <person name="Bowser T.A."/>
            <person name="Graham I.A."/>
            <person name="Ye K."/>
        </authorList>
    </citation>
    <scope>NUCLEOTIDE SEQUENCE [LARGE SCALE GENOMIC DNA]</scope>
    <source>
        <strain evidence="2">cv. HN1</strain>
        <tissue evidence="1">Leaves</tissue>
    </source>
</reference>
<dbReference type="Proteomes" id="UP000316621">
    <property type="component" value="Chromosome 8"/>
</dbReference>
<proteinExistence type="predicted"/>
<sequence length="48" mass="5423">PKKIFSFSFSSSNSNLVNHGIIFLSVSKSSQHLHLLFVDFSSRPTKKK</sequence>
<evidence type="ECO:0000313" key="2">
    <source>
        <dbReference type="Proteomes" id="UP000316621"/>
    </source>
</evidence>
<protein>
    <submittedName>
        <fullName evidence="1">Uncharacterized protein</fullName>
    </submittedName>
</protein>
<keyword evidence="2" id="KW-1185">Reference proteome</keyword>
<name>A0A4Y7KNX8_PAPSO</name>
<feature type="non-terminal residue" evidence="1">
    <location>
        <position position="1"/>
    </location>
</feature>
<dbReference type="Gramene" id="RZC73649">
    <property type="protein sequence ID" value="RZC73649"/>
    <property type="gene ID" value="C5167_049129"/>
</dbReference>
<organism evidence="1 2">
    <name type="scientific">Papaver somniferum</name>
    <name type="common">Opium poppy</name>
    <dbReference type="NCBI Taxonomy" id="3469"/>
    <lineage>
        <taxon>Eukaryota</taxon>
        <taxon>Viridiplantae</taxon>
        <taxon>Streptophyta</taxon>
        <taxon>Embryophyta</taxon>
        <taxon>Tracheophyta</taxon>
        <taxon>Spermatophyta</taxon>
        <taxon>Magnoliopsida</taxon>
        <taxon>Ranunculales</taxon>
        <taxon>Papaveraceae</taxon>
        <taxon>Papaveroideae</taxon>
        <taxon>Papaver</taxon>
    </lineage>
</organism>
<dbReference type="EMBL" id="CM010722">
    <property type="protein sequence ID" value="RZC73649.1"/>
    <property type="molecule type" value="Genomic_DNA"/>
</dbReference>